<dbReference type="Gene3D" id="3.40.50.720">
    <property type="entry name" value="NAD(P)-binding Rossmann-like Domain"/>
    <property type="match status" value="1"/>
</dbReference>
<dbReference type="EMBL" id="AP024814">
    <property type="protein sequence ID" value="BCZ17770.1"/>
    <property type="molecule type" value="Genomic_DNA"/>
</dbReference>
<accession>A0ABM7SDJ6</accession>
<evidence type="ECO:0000256" key="2">
    <source>
        <dbReference type="ARBA" id="ARBA00022833"/>
    </source>
</evidence>
<dbReference type="PANTHER" id="PTHR42683">
    <property type="entry name" value="ALDEHYDE REDUCTASE"/>
    <property type="match status" value="1"/>
</dbReference>
<protein>
    <recommendedName>
        <fullName evidence="6">Alcohol dehydrogenase</fullName>
    </recommendedName>
</protein>
<evidence type="ECO:0000256" key="3">
    <source>
        <dbReference type="ARBA" id="ARBA00023002"/>
    </source>
</evidence>
<evidence type="ECO:0000313" key="5">
    <source>
        <dbReference type="Proteomes" id="UP000826775"/>
    </source>
</evidence>
<reference evidence="4 5" key="1">
    <citation type="submission" date="2021-07" db="EMBL/GenBank/DDBJ databases">
        <title>Novel Helicobacter sp. Isolated from a dog.</title>
        <authorList>
            <person name="Rimbara E."/>
            <person name="Suzuki M."/>
        </authorList>
    </citation>
    <scope>NUCLEOTIDE SEQUENCE [LARGE SCALE GENOMIC DNA]</scope>
    <source>
        <strain evidence="5">NHP19-003</strain>
    </source>
</reference>
<dbReference type="InterPro" id="IPR047109">
    <property type="entry name" value="CAD-like"/>
</dbReference>
<keyword evidence="1" id="KW-0479">Metal-binding</keyword>
<keyword evidence="3" id="KW-0560">Oxidoreductase</keyword>
<organism evidence="4 5">
    <name type="scientific">Helicobacter gastrocanis</name>
    <dbReference type="NCBI Taxonomy" id="2849641"/>
    <lineage>
        <taxon>Bacteria</taxon>
        <taxon>Pseudomonadati</taxon>
        <taxon>Campylobacterota</taxon>
        <taxon>Epsilonproteobacteria</taxon>
        <taxon>Campylobacterales</taxon>
        <taxon>Helicobacteraceae</taxon>
        <taxon>Helicobacter</taxon>
    </lineage>
</organism>
<keyword evidence="2" id="KW-0862">Zinc</keyword>
<proteinExistence type="predicted"/>
<sequence length="86" mass="9826">MGLPPRDNPITLSAANFVWHANKKVYGSLIGGIKETQEMLDFSILHNIYPEIELVTGKDIDRVYHDLTHSNAKFRHVIDMKRSFSS</sequence>
<evidence type="ECO:0000256" key="1">
    <source>
        <dbReference type="ARBA" id="ARBA00022723"/>
    </source>
</evidence>
<evidence type="ECO:0000313" key="4">
    <source>
        <dbReference type="EMBL" id="BCZ17770.1"/>
    </source>
</evidence>
<keyword evidence="5" id="KW-1185">Reference proteome</keyword>
<evidence type="ECO:0008006" key="6">
    <source>
        <dbReference type="Google" id="ProtNLM"/>
    </source>
</evidence>
<gene>
    <name evidence="4" type="ORF">NHP190003_10520</name>
</gene>
<dbReference type="Gene3D" id="3.90.180.10">
    <property type="entry name" value="Medium-chain alcohol dehydrogenases, catalytic domain"/>
    <property type="match status" value="1"/>
</dbReference>
<name>A0ABM7SDJ6_9HELI</name>
<dbReference type="Proteomes" id="UP000826775">
    <property type="component" value="Chromosome"/>
</dbReference>